<evidence type="ECO:0000313" key="1">
    <source>
        <dbReference type="EMBL" id="VAX22515.1"/>
    </source>
</evidence>
<proteinExistence type="predicted"/>
<sequence length="383" mass="43779">MKILIMVLCFLLINVIISAQVPNLKNLYNLSDAKTRSISPENFTGEKGRGGMATLEEGTAAKAARKLGQGWKVNPYINIKPGEAFTLGEIEGPGIINHIWMTPVGDYRLMIFKIFWDDETEPSVEVPVGDFFAAGWGMMNEPVINSLAICVNPRSGFNTYWQMPFRKKCKIVMENISDKETTVYYQIDYSLEDVAENTAYFHAQFRRVNKLPFKDVYTIVDGIKGRGQYVGTYLAHGARKTGWWGEGEIKFYMDGDKKFPTICGTGEEDYFNGSYGYNDREIDGKMYYDSFSNNYTGFYQVKDSDIDGFVGIFGQYRWHIFDPVRFNEDIKVTIQSLGWGPDGYLPLQDDLASVAYWYQLEPHNPFPKLPSKENLVIKKKEKK</sequence>
<gene>
    <name evidence="1" type="ORF">MNBD_IGNAVI01-566</name>
</gene>
<dbReference type="Pfam" id="PF11175">
    <property type="entry name" value="DUF2961"/>
    <property type="match status" value="1"/>
</dbReference>
<organism evidence="1">
    <name type="scientific">hydrothermal vent metagenome</name>
    <dbReference type="NCBI Taxonomy" id="652676"/>
    <lineage>
        <taxon>unclassified sequences</taxon>
        <taxon>metagenomes</taxon>
        <taxon>ecological metagenomes</taxon>
    </lineage>
</organism>
<dbReference type="InterPro" id="IPR021345">
    <property type="entry name" value="DUF2961"/>
</dbReference>
<name>A0A3B1CTS6_9ZZZZ</name>
<reference evidence="1" key="1">
    <citation type="submission" date="2018-06" db="EMBL/GenBank/DDBJ databases">
        <authorList>
            <person name="Zhirakovskaya E."/>
        </authorList>
    </citation>
    <scope>NUCLEOTIDE SEQUENCE</scope>
</reference>
<evidence type="ECO:0008006" key="2">
    <source>
        <dbReference type="Google" id="ProtNLM"/>
    </source>
</evidence>
<dbReference type="AlphaFoldDB" id="A0A3B1CTS6"/>
<protein>
    <recommendedName>
        <fullName evidence="2">DUF2961 domain-containing protein</fullName>
    </recommendedName>
</protein>
<accession>A0A3B1CTS6</accession>
<dbReference type="Gene3D" id="2.60.120.1390">
    <property type="match status" value="1"/>
</dbReference>
<dbReference type="EMBL" id="UOGD01000228">
    <property type="protein sequence ID" value="VAX22515.1"/>
    <property type="molecule type" value="Genomic_DNA"/>
</dbReference>